<dbReference type="PANTHER" id="PTHR23151">
    <property type="entry name" value="DIHYDROLIPOAMIDE ACETYL/SUCCINYL-TRANSFERASE-RELATED"/>
    <property type="match status" value="1"/>
</dbReference>
<dbReference type="AlphaFoldDB" id="A0A1I6ITF2"/>
<dbReference type="CDD" id="cd06849">
    <property type="entry name" value="lipoyl_domain"/>
    <property type="match status" value="1"/>
</dbReference>
<dbReference type="InterPro" id="IPR003016">
    <property type="entry name" value="2-oxoA_DH_lipoyl-BS"/>
</dbReference>
<dbReference type="RefSeq" id="WP_089883502.1">
    <property type="nucleotide sequence ID" value="NZ_FOYS01000007.1"/>
</dbReference>
<name>A0A1I6ITF2_9EURY</name>
<dbReference type="PANTHER" id="PTHR23151:SF90">
    <property type="entry name" value="DIHYDROLIPOYLLYSINE-RESIDUE ACETYLTRANSFERASE COMPONENT OF PYRUVATE DEHYDROGENASE COMPLEX, MITOCHONDRIAL-RELATED"/>
    <property type="match status" value="1"/>
</dbReference>
<dbReference type="PROSITE" id="PS00189">
    <property type="entry name" value="LIPOYL"/>
    <property type="match status" value="1"/>
</dbReference>
<dbReference type="SUPFAM" id="SSF51230">
    <property type="entry name" value="Single hybrid motif"/>
    <property type="match status" value="1"/>
</dbReference>
<dbReference type="InterPro" id="IPR000089">
    <property type="entry name" value="Biotin_lipoyl"/>
</dbReference>
<dbReference type="PROSITE" id="PS50968">
    <property type="entry name" value="BIOTINYL_LIPOYL"/>
    <property type="match status" value="1"/>
</dbReference>
<keyword evidence="5" id="KW-1185">Reference proteome</keyword>
<evidence type="ECO:0000256" key="1">
    <source>
        <dbReference type="ARBA" id="ARBA00022823"/>
    </source>
</evidence>
<accession>A0A1I6ITF2</accession>
<feature type="domain" description="Lipoyl-binding" evidence="3">
    <location>
        <begin position="1"/>
        <end position="71"/>
    </location>
</feature>
<dbReference type="Proteomes" id="UP000243250">
    <property type="component" value="Unassembled WGS sequence"/>
</dbReference>
<keyword evidence="1" id="KW-0450">Lipoyl</keyword>
<evidence type="ECO:0000313" key="4">
    <source>
        <dbReference type="EMBL" id="SFR69510.1"/>
    </source>
</evidence>
<dbReference type="GO" id="GO:0045254">
    <property type="term" value="C:pyruvate dehydrogenase complex"/>
    <property type="evidence" value="ECO:0007669"/>
    <property type="project" value="InterPro"/>
</dbReference>
<dbReference type="Pfam" id="PF00364">
    <property type="entry name" value="Biotin_lipoyl"/>
    <property type="match status" value="1"/>
</dbReference>
<dbReference type="GO" id="GO:0006086">
    <property type="term" value="P:pyruvate decarboxylation to acetyl-CoA"/>
    <property type="evidence" value="ECO:0007669"/>
    <property type="project" value="InterPro"/>
</dbReference>
<reference evidence="5" key="1">
    <citation type="submission" date="2016-10" db="EMBL/GenBank/DDBJ databases">
        <authorList>
            <person name="Varghese N."/>
            <person name="Submissions S."/>
        </authorList>
    </citation>
    <scope>NUCLEOTIDE SEQUENCE [LARGE SCALE GENOMIC DNA]</scope>
    <source>
        <strain evidence="5">CGMCC 1.8711</strain>
    </source>
</reference>
<feature type="region of interest" description="Disordered" evidence="2">
    <location>
        <begin position="83"/>
        <end position="140"/>
    </location>
</feature>
<evidence type="ECO:0000256" key="2">
    <source>
        <dbReference type="SAM" id="MobiDB-lite"/>
    </source>
</evidence>
<dbReference type="STRING" id="555875.SAMN04488124_3606"/>
<dbReference type="InterPro" id="IPR045257">
    <property type="entry name" value="E2/Pdx1"/>
</dbReference>
<dbReference type="InterPro" id="IPR011053">
    <property type="entry name" value="Single_hybrid_motif"/>
</dbReference>
<protein>
    <submittedName>
        <fullName evidence="4">Biotin-requiring enzyme</fullName>
    </submittedName>
</protein>
<feature type="compositionally biased region" description="Low complexity" evidence="2">
    <location>
        <begin position="109"/>
        <end position="125"/>
    </location>
</feature>
<gene>
    <name evidence="4" type="ORF">SAMN04488124_3606</name>
</gene>
<dbReference type="Gene3D" id="2.40.50.100">
    <property type="match status" value="1"/>
</dbReference>
<evidence type="ECO:0000313" key="5">
    <source>
        <dbReference type="Proteomes" id="UP000243250"/>
    </source>
</evidence>
<organism evidence="4 5">
    <name type="scientific">Halogeometricum limi</name>
    <dbReference type="NCBI Taxonomy" id="555875"/>
    <lineage>
        <taxon>Archaea</taxon>
        <taxon>Methanobacteriati</taxon>
        <taxon>Methanobacteriota</taxon>
        <taxon>Stenosarchaea group</taxon>
        <taxon>Halobacteria</taxon>
        <taxon>Halobacteriales</taxon>
        <taxon>Haloferacaceae</taxon>
        <taxon>Halogeometricum</taxon>
    </lineage>
</organism>
<dbReference type="EMBL" id="FOYS01000007">
    <property type="protein sequence ID" value="SFR69510.1"/>
    <property type="molecule type" value="Genomic_DNA"/>
</dbReference>
<evidence type="ECO:0000259" key="3">
    <source>
        <dbReference type="PROSITE" id="PS50968"/>
    </source>
</evidence>
<sequence length="170" mass="17221">MPKLGMDMDQGLVVEWFVAEGEEVTDDQVVAEIESEKTTGEIRVRQDGVLHHVLVAEGESTGPGGAVAIVGESGEDVSELLSEATGGGVKEAEATAADATGETTGGGEASAAETSGGGETAQTTSMQISGDSGYQRRKSADGFEATVATAAVDEGKVACGVSRPLTPDFR</sequence>
<proteinExistence type="predicted"/>